<name>A0ABY4S8R9_AQUTE</name>
<dbReference type="PROSITE" id="PS51704">
    <property type="entry name" value="GP_PDE"/>
    <property type="match status" value="1"/>
</dbReference>
<evidence type="ECO:0000256" key="4">
    <source>
        <dbReference type="ARBA" id="ARBA00022798"/>
    </source>
</evidence>
<evidence type="ECO:0000256" key="6">
    <source>
        <dbReference type="ARBA" id="ARBA00047512"/>
    </source>
</evidence>
<dbReference type="InterPro" id="IPR030395">
    <property type="entry name" value="GP_PDE_dom"/>
</dbReference>
<dbReference type="Gene3D" id="3.20.20.190">
    <property type="entry name" value="Phosphatidylinositol (PI) phosphodiesterase"/>
    <property type="match status" value="1"/>
</dbReference>
<evidence type="ECO:0000259" key="8">
    <source>
        <dbReference type="PROSITE" id="PS51704"/>
    </source>
</evidence>
<feature type="signal peptide" evidence="7">
    <location>
        <begin position="1"/>
        <end position="25"/>
    </location>
</feature>
<protein>
    <recommendedName>
        <fullName evidence="2">glycerophosphodiester phosphodiesterase</fullName>
        <ecNumber evidence="2">3.1.4.46</ecNumber>
    </recommendedName>
</protein>
<evidence type="ECO:0000256" key="5">
    <source>
        <dbReference type="ARBA" id="ARBA00022801"/>
    </source>
</evidence>
<reference evidence="9" key="1">
    <citation type="submission" date="2022-05" db="EMBL/GenBank/DDBJ databases">
        <title>An RpoN-dependent PEP-CTERM gene is involved in floc formation of an Aquincola tertiaricarbonis strain.</title>
        <authorList>
            <person name="Qiu D."/>
            <person name="Xia M."/>
        </authorList>
    </citation>
    <scope>NUCLEOTIDE SEQUENCE</scope>
    <source>
        <strain evidence="9">RN12</strain>
    </source>
</reference>
<dbReference type="PANTHER" id="PTHR43620:SF7">
    <property type="entry name" value="GLYCEROPHOSPHODIESTER PHOSPHODIESTERASE GDPD5-RELATED"/>
    <property type="match status" value="1"/>
</dbReference>
<keyword evidence="5" id="KW-0378">Hydrolase</keyword>
<keyword evidence="10" id="KW-1185">Reference proteome</keyword>
<accession>A0ABY4S8R9</accession>
<dbReference type="RefSeq" id="WP_250197981.1">
    <property type="nucleotide sequence ID" value="NZ_CP097636.1"/>
</dbReference>
<dbReference type="EMBL" id="CP097636">
    <property type="protein sequence ID" value="URI09758.1"/>
    <property type="molecule type" value="Genomic_DNA"/>
</dbReference>
<evidence type="ECO:0000313" key="9">
    <source>
        <dbReference type="EMBL" id="URI09758.1"/>
    </source>
</evidence>
<evidence type="ECO:0000256" key="2">
    <source>
        <dbReference type="ARBA" id="ARBA00012247"/>
    </source>
</evidence>
<dbReference type="CDD" id="cd08559">
    <property type="entry name" value="GDPD_periplasmic_GlpQ_like"/>
    <property type="match status" value="1"/>
</dbReference>
<proteinExistence type="inferred from homology"/>
<evidence type="ECO:0000256" key="7">
    <source>
        <dbReference type="SAM" id="SignalP"/>
    </source>
</evidence>
<comment type="catalytic activity">
    <reaction evidence="6">
        <text>a sn-glycero-3-phosphodiester + H2O = an alcohol + sn-glycerol 3-phosphate + H(+)</text>
        <dbReference type="Rhea" id="RHEA:12969"/>
        <dbReference type="ChEBI" id="CHEBI:15377"/>
        <dbReference type="ChEBI" id="CHEBI:15378"/>
        <dbReference type="ChEBI" id="CHEBI:30879"/>
        <dbReference type="ChEBI" id="CHEBI:57597"/>
        <dbReference type="ChEBI" id="CHEBI:83408"/>
        <dbReference type="EC" id="3.1.4.46"/>
    </reaction>
</comment>
<dbReference type="Pfam" id="PF03009">
    <property type="entry name" value="GDPD"/>
    <property type="match status" value="1"/>
</dbReference>
<evidence type="ECO:0000313" key="10">
    <source>
        <dbReference type="Proteomes" id="UP001056201"/>
    </source>
</evidence>
<keyword evidence="4" id="KW-0319">Glycerol metabolism</keyword>
<organism evidence="9 10">
    <name type="scientific">Aquincola tertiaricarbonis</name>
    <dbReference type="NCBI Taxonomy" id="391953"/>
    <lineage>
        <taxon>Bacteria</taxon>
        <taxon>Pseudomonadati</taxon>
        <taxon>Pseudomonadota</taxon>
        <taxon>Betaproteobacteria</taxon>
        <taxon>Burkholderiales</taxon>
        <taxon>Sphaerotilaceae</taxon>
        <taxon>Aquincola</taxon>
    </lineage>
</organism>
<gene>
    <name evidence="9" type="ORF">MW290_29885</name>
</gene>
<feature type="domain" description="GP-PDE" evidence="8">
    <location>
        <begin position="35"/>
        <end position="308"/>
    </location>
</feature>
<dbReference type="NCBIfam" id="TIGR02595">
    <property type="entry name" value="PEP_CTERM"/>
    <property type="match status" value="1"/>
</dbReference>
<dbReference type="Pfam" id="PF07589">
    <property type="entry name" value="PEP-CTERM"/>
    <property type="match status" value="1"/>
</dbReference>
<evidence type="ECO:0000256" key="1">
    <source>
        <dbReference type="ARBA" id="ARBA00007277"/>
    </source>
</evidence>
<comment type="similarity">
    <text evidence="1">Belongs to the glycerophosphoryl diester phosphodiesterase family.</text>
</comment>
<dbReference type="InterPro" id="IPR017946">
    <property type="entry name" value="PLC-like_Pdiesterase_TIM-brl"/>
</dbReference>
<dbReference type="PANTHER" id="PTHR43620">
    <property type="entry name" value="GLYCEROPHOSPHORYL DIESTER PHOSPHODIESTERASE"/>
    <property type="match status" value="1"/>
</dbReference>
<dbReference type="EC" id="3.1.4.46" evidence="2"/>
<dbReference type="InterPro" id="IPR013424">
    <property type="entry name" value="Ice-binding_C"/>
</dbReference>
<dbReference type="Proteomes" id="UP001056201">
    <property type="component" value="Chromosome 2"/>
</dbReference>
<feature type="chain" id="PRO_5045818087" description="glycerophosphodiester phosphodiesterase" evidence="7">
    <location>
        <begin position="26"/>
        <end position="346"/>
    </location>
</feature>
<sequence>MFKAHPLAALALAAATLAAPLAAQAALNTLDGKAPLVIAHRGASGYLPEHTLGGYELAVKMGADYIEPDLQLTKDGQLVAMHDTSLLRTTNVADLYAKRNGGYNVSEFTLAEIKTLTVKPTGGLAATSYQGFTPSSADPYRVPTFQEVIDLAKSQSALTGRQIGLYPEAKQADPLMEDLILSTLVANGYKGSDKVFIQSFSADTVKSIHAKQQALGVDFQLVVLGSANAINNLGLANIAQYADGVGVSITSSGMGQSFIEAAHANQLKVHGYTFSKFDDTAKDQYLQWYGYGIDGVFSNYTDKALAARTEFLAAAVPEPGTWAMFGLGLAGLAVFGRRRAGAAFVR</sequence>
<evidence type="ECO:0000256" key="3">
    <source>
        <dbReference type="ARBA" id="ARBA00022729"/>
    </source>
</evidence>
<dbReference type="SUPFAM" id="SSF51695">
    <property type="entry name" value="PLC-like phosphodiesterases"/>
    <property type="match status" value="1"/>
</dbReference>
<keyword evidence="3 7" id="KW-0732">Signal</keyword>